<dbReference type="EMBL" id="CP141259">
    <property type="protein sequence ID" value="WRL48845.1"/>
    <property type="molecule type" value="Genomic_DNA"/>
</dbReference>
<evidence type="ECO:0000313" key="3">
    <source>
        <dbReference type="Proteomes" id="UP001626593"/>
    </source>
</evidence>
<evidence type="ECO:0000313" key="2">
    <source>
        <dbReference type="EMBL" id="WRL48845.1"/>
    </source>
</evidence>
<name>A0ABZ1ATR6_AROEV</name>
<feature type="domain" description="DUF6306" evidence="1">
    <location>
        <begin position="44"/>
        <end position="170"/>
    </location>
</feature>
<sequence>MKAAFDAKRSPVLHRKESGYSSPPCYAHEIAPDYFGEPPIMSAEEIVRFLNTLLEAERAGAKLVAALLSEHEPHTPAWKRLADVQRDEAKNCAILIDLIERMSDTASPATSDFLRKALAVQGKAARLQLLNCAQSWVARMINEALPYMEQGFVRGPLFAMQESHLLNIEACEELAKTLEAGWQRDPR</sequence>
<accession>A0ABZ1ATR6</accession>
<dbReference type="Pfam" id="PF19825">
    <property type="entry name" value="DUF6306"/>
    <property type="match status" value="1"/>
</dbReference>
<evidence type="ECO:0000259" key="1">
    <source>
        <dbReference type="Pfam" id="PF19825"/>
    </source>
</evidence>
<dbReference type="InterPro" id="IPR046273">
    <property type="entry name" value="DUF6306"/>
</dbReference>
<dbReference type="Proteomes" id="UP001626593">
    <property type="component" value="Chromosome"/>
</dbReference>
<reference evidence="2 3" key="1">
    <citation type="submission" date="2023-12" db="EMBL/GenBank/DDBJ databases">
        <title>A. evansii MAY27, complete genome.</title>
        <authorList>
            <person name="Wang Y."/>
        </authorList>
    </citation>
    <scope>NUCLEOTIDE SEQUENCE [LARGE SCALE GENOMIC DNA]</scope>
    <source>
        <strain evidence="2 3">MAY27</strain>
    </source>
</reference>
<keyword evidence="3" id="KW-1185">Reference proteome</keyword>
<protein>
    <submittedName>
        <fullName evidence="2">DUF6306 domain-containing protein</fullName>
    </submittedName>
</protein>
<organism evidence="2 3">
    <name type="scientific">Aromatoleum evansii</name>
    <name type="common">Azoarcus evansii</name>
    <dbReference type="NCBI Taxonomy" id="59406"/>
    <lineage>
        <taxon>Bacteria</taxon>
        <taxon>Pseudomonadati</taxon>
        <taxon>Pseudomonadota</taxon>
        <taxon>Betaproteobacteria</taxon>
        <taxon>Rhodocyclales</taxon>
        <taxon>Rhodocyclaceae</taxon>
        <taxon>Aromatoleum</taxon>
    </lineage>
</organism>
<proteinExistence type="predicted"/>
<gene>
    <name evidence="2" type="ORF">U5817_12575</name>
</gene>
<dbReference type="RefSeq" id="WP_407280976.1">
    <property type="nucleotide sequence ID" value="NZ_CP141259.1"/>
</dbReference>